<proteinExistence type="predicted"/>
<reference evidence="1" key="1">
    <citation type="submission" date="2020-12" db="EMBL/GenBank/DDBJ databases">
        <title>Metabolic potential, ecology and presence of endohyphal bacteria is reflected in genomic diversity of Mucoromycotina.</title>
        <authorList>
            <person name="Muszewska A."/>
            <person name="Okrasinska A."/>
            <person name="Steczkiewicz K."/>
            <person name="Drgas O."/>
            <person name="Orlowska M."/>
            <person name="Perlinska-Lenart U."/>
            <person name="Aleksandrzak-Piekarczyk T."/>
            <person name="Szatraj K."/>
            <person name="Zielenkiewicz U."/>
            <person name="Pilsyk S."/>
            <person name="Malc E."/>
            <person name="Mieczkowski P."/>
            <person name="Kruszewska J.S."/>
            <person name="Biernat P."/>
            <person name="Pawlowska J."/>
        </authorList>
    </citation>
    <scope>NUCLEOTIDE SEQUENCE</scope>
    <source>
        <strain evidence="1">WA0000067209</strain>
    </source>
</reference>
<evidence type="ECO:0000313" key="2">
    <source>
        <dbReference type="Proteomes" id="UP000654370"/>
    </source>
</evidence>
<accession>A0A8H7UE39</accession>
<dbReference type="Proteomes" id="UP000654370">
    <property type="component" value="Unassembled WGS sequence"/>
</dbReference>
<gene>
    <name evidence="1" type="ORF">INT43_007228</name>
</gene>
<name>A0A8H7UE39_MORIS</name>
<dbReference type="SUPFAM" id="SSF50978">
    <property type="entry name" value="WD40 repeat-like"/>
    <property type="match status" value="1"/>
</dbReference>
<comment type="caution">
    <text evidence="1">The sequence shown here is derived from an EMBL/GenBank/DDBJ whole genome shotgun (WGS) entry which is preliminary data.</text>
</comment>
<dbReference type="OrthoDB" id="2123049at2759"/>
<keyword evidence="2" id="KW-1185">Reference proteome</keyword>
<sequence length="224" mass="25025">MLQTSKRPRITAPGVKLVLEKSWNRKLEDPINCLTVGKPFLEELNEENDILIGSNNGKILILNEEKVNTKSGSIQSIVLYDVTGFNAMDLIVGDSDGTVTLFSRRQMLSKRAVGAAITHLEIYLIKILTFSARQVGGFEIISGGVDGIVTSFHPHDSLWRFNIGEESARLHSGTTVSQNASCETIQLVLRMLMRLGRQFAIPHRYDVCSQLLYQIKMAFPLLTY</sequence>
<protein>
    <submittedName>
        <fullName evidence="1">Uncharacterized protein</fullName>
    </submittedName>
</protein>
<dbReference type="InterPro" id="IPR036322">
    <property type="entry name" value="WD40_repeat_dom_sf"/>
</dbReference>
<dbReference type="AlphaFoldDB" id="A0A8H7UE39"/>
<evidence type="ECO:0000313" key="1">
    <source>
        <dbReference type="EMBL" id="KAG2182301.1"/>
    </source>
</evidence>
<organism evidence="1 2">
    <name type="scientific">Mortierella isabellina</name>
    <name type="common">Filamentous fungus</name>
    <name type="synonym">Umbelopsis isabellina</name>
    <dbReference type="NCBI Taxonomy" id="91625"/>
    <lineage>
        <taxon>Eukaryota</taxon>
        <taxon>Fungi</taxon>
        <taxon>Fungi incertae sedis</taxon>
        <taxon>Mucoromycota</taxon>
        <taxon>Mucoromycotina</taxon>
        <taxon>Umbelopsidomycetes</taxon>
        <taxon>Umbelopsidales</taxon>
        <taxon>Umbelopsidaceae</taxon>
        <taxon>Umbelopsis</taxon>
    </lineage>
</organism>
<dbReference type="EMBL" id="JAEPQZ010000004">
    <property type="protein sequence ID" value="KAG2182301.1"/>
    <property type="molecule type" value="Genomic_DNA"/>
</dbReference>